<gene>
    <name evidence="1" type="ORF">GCM10009827_115650</name>
</gene>
<evidence type="ECO:0000313" key="2">
    <source>
        <dbReference type="Proteomes" id="UP001501470"/>
    </source>
</evidence>
<keyword evidence="2" id="KW-1185">Reference proteome</keyword>
<dbReference type="Proteomes" id="UP001501470">
    <property type="component" value="Unassembled WGS sequence"/>
</dbReference>
<dbReference type="EMBL" id="BAAAQD010000052">
    <property type="protein sequence ID" value="GAA1574640.1"/>
    <property type="molecule type" value="Genomic_DNA"/>
</dbReference>
<protein>
    <submittedName>
        <fullName evidence="1">Uncharacterized protein</fullName>
    </submittedName>
</protein>
<evidence type="ECO:0000313" key="1">
    <source>
        <dbReference type="EMBL" id="GAA1574640.1"/>
    </source>
</evidence>
<accession>A0ABN2DCA9</accession>
<comment type="caution">
    <text evidence="1">The sequence shown here is derived from an EMBL/GenBank/DDBJ whole genome shotgun (WGS) entry which is preliminary data.</text>
</comment>
<sequence>MTNVKPIETRYSGHRFRSRLEARWAVFFDTANILWHYEHEGYPVGGRPYLPDFYLPECGTWIEVKGHDSMLDVTLMEAAATQLPLLSYKGEPGPRLMILGPIDRVPSEGDLGWIGIAEDWSRPGTLRHDRFGFGSFDKNRRPWYLDNGQVDERWTVPTVDTWERGVPGAYLAAKSARFEHGESGPG</sequence>
<dbReference type="Gene3D" id="3.40.91.30">
    <property type="match status" value="1"/>
</dbReference>
<name>A0ABN2DCA9_9ACTN</name>
<proteinExistence type="predicted"/>
<dbReference type="RefSeq" id="WP_344515161.1">
    <property type="nucleotide sequence ID" value="NZ_BAAAQD010000052.1"/>
</dbReference>
<organism evidence="1 2">
    <name type="scientific">Dactylosporangium maewongense</name>
    <dbReference type="NCBI Taxonomy" id="634393"/>
    <lineage>
        <taxon>Bacteria</taxon>
        <taxon>Bacillati</taxon>
        <taxon>Actinomycetota</taxon>
        <taxon>Actinomycetes</taxon>
        <taxon>Micromonosporales</taxon>
        <taxon>Micromonosporaceae</taxon>
        <taxon>Dactylosporangium</taxon>
    </lineage>
</organism>
<reference evidence="1 2" key="1">
    <citation type="journal article" date="2019" name="Int. J. Syst. Evol. Microbiol.">
        <title>The Global Catalogue of Microorganisms (GCM) 10K type strain sequencing project: providing services to taxonomists for standard genome sequencing and annotation.</title>
        <authorList>
            <consortium name="The Broad Institute Genomics Platform"/>
            <consortium name="The Broad Institute Genome Sequencing Center for Infectious Disease"/>
            <person name="Wu L."/>
            <person name="Ma J."/>
        </authorList>
    </citation>
    <scope>NUCLEOTIDE SEQUENCE [LARGE SCALE GENOMIC DNA]</scope>
    <source>
        <strain evidence="1 2">JCM 15933</strain>
    </source>
</reference>